<evidence type="ECO:0000259" key="1">
    <source>
        <dbReference type="SMART" id="SM00974"/>
    </source>
</evidence>
<dbReference type="InterPro" id="IPR050767">
    <property type="entry name" value="Sel1_AlgK"/>
</dbReference>
<dbReference type="PANTHER" id="PTHR11102">
    <property type="entry name" value="SEL-1-LIKE PROTEIN"/>
    <property type="match status" value="1"/>
</dbReference>
<dbReference type="PANTHER" id="PTHR11102:SF160">
    <property type="entry name" value="ERAD-ASSOCIATED E3 UBIQUITIN-PROTEIN LIGASE COMPONENT HRD3"/>
    <property type="match status" value="1"/>
</dbReference>
<dbReference type="Proteomes" id="UP001300672">
    <property type="component" value="Chromosome"/>
</dbReference>
<dbReference type="InterPro" id="IPR006597">
    <property type="entry name" value="Sel1-like"/>
</dbReference>
<accession>A0AA95H8I3</accession>
<proteinExistence type="predicted"/>
<dbReference type="InterPro" id="IPR011990">
    <property type="entry name" value="TPR-like_helical_dom_sf"/>
</dbReference>
<organism evidence="2">
    <name type="scientific">Candidatus Thiocaldithrix dubininis</name>
    <dbReference type="NCBI Taxonomy" id="3080823"/>
    <lineage>
        <taxon>Bacteria</taxon>
        <taxon>Pseudomonadati</taxon>
        <taxon>Pseudomonadota</taxon>
        <taxon>Gammaproteobacteria</taxon>
        <taxon>Thiotrichales</taxon>
        <taxon>Thiotrichaceae</taxon>
        <taxon>Candidatus Thiocaldithrix</taxon>
    </lineage>
</organism>
<gene>
    <name evidence="2" type="ORF">QJT80_15405</name>
</gene>
<dbReference type="SUPFAM" id="SSF81901">
    <property type="entry name" value="HCP-like"/>
    <property type="match status" value="2"/>
</dbReference>
<reference evidence="2" key="2">
    <citation type="submission" date="2023-04" db="EMBL/GenBank/DDBJ databases">
        <authorList>
            <person name="Beletskiy A.V."/>
            <person name="Mardanov A.V."/>
            <person name="Ravin N.V."/>
        </authorList>
    </citation>
    <scope>NUCLEOTIDE SEQUENCE</scope>
    <source>
        <strain evidence="2">GKL-01</strain>
    </source>
</reference>
<feature type="domain" description="Bacteriophage T5 Orf172 DNA-binding" evidence="1">
    <location>
        <begin position="11"/>
        <end position="87"/>
    </location>
</feature>
<sequence>MKGWIYIISNKAMPGLIKVGYSLKDPIGRAAELGTGSPYPYTVEYEALVDHPKKIEKNTHNLLAFVRAGKEWFECDTSTALKAIKTVCSNSKIYFENKYNNYQDTKIEKNKITTLNSSSDDILEIKPIENNYEKLSIDEIIKLANQGNIEANYILGNYYTDGFKVRKNLKEAFKYFLIAAKKDHILANLSVAKAYINGKGIDKDIEKSINFLLIAVNANNMEAQYFLAKIAYMEYLTKDQRNGLSHQEFAFSLTKKSADQGYIPAFCSLGTYYSLTYQFDKAFHNFQIAAEKNHAYAQRQLGDCYVDGIGCKRNLDLAKYWYILASENKDKIATKKLSNWQKIVETYYPD</sequence>
<dbReference type="Pfam" id="PF10544">
    <property type="entry name" value="T5orf172"/>
    <property type="match status" value="1"/>
</dbReference>
<dbReference type="Pfam" id="PF08238">
    <property type="entry name" value="Sel1"/>
    <property type="match status" value="5"/>
</dbReference>
<protein>
    <submittedName>
        <fullName evidence="2">GIY-YIG nuclease family protein</fullName>
    </submittedName>
</protein>
<dbReference type="AlphaFoldDB" id="A0AA95H8I3"/>
<dbReference type="SMART" id="SM00671">
    <property type="entry name" value="SEL1"/>
    <property type="match status" value="5"/>
</dbReference>
<dbReference type="EMBL" id="CP124755">
    <property type="protein sequence ID" value="WGZ90849.1"/>
    <property type="molecule type" value="Genomic_DNA"/>
</dbReference>
<reference evidence="2" key="1">
    <citation type="journal article" date="2023" name="Int. J. Mol. Sci.">
        <title>Metagenomics Revealed a New Genus 'Candidatus Thiocaldithrix dubininis' gen. nov., sp. nov. and a New Species 'Candidatus Thiothrix putei' sp. nov. in the Family Thiotrichaceae, Some Members of Which Have Traits of Both Na+- and H+-Motive Energetics.</title>
        <authorList>
            <person name="Ravin N.V."/>
            <person name="Muntyan M.S."/>
            <person name="Smolyakov D.D."/>
            <person name="Rudenko T.S."/>
            <person name="Beletsky A.V."/>
            <person name="Mardanov A.V."/>
            <person name="Grabovich M.Y."/>
        </authorList>
    </citation>
    <scope>NUCLEOTIDE SEQUENCE</scope>
    <source>
        <strain evidence="2">GKL-01</strain>
    </source>
</reference>
<dbReference type="SMART" id="SM00974">
    <property type="entry name" value="T5orf172"/>
    <property type="match status" value="1"/>
</dbReference>
<dbReference type="KEGG" id="tdu:QJT80_15405"/>
<evidence type="ECO:0000313" key="2">
    <source>
        <dbReference type="EMBL" id="WGZ90849.1"/>
    </source>
</evidence>
<dbReference type="InterPro" id="IPR018306">
    <property type="entry name" value="Phage_T5_Orf172_DNA-bd"/>
</dbReference>
<dbReference type="Gene3D" id="1.25.40.10">
    <property type="entry name" value="Tetratricopeptide repeat domain"/>
    <property type="match status" value="2"/>
</dbReference>
<name>A0AA95H8I3_9GAMM</name>